<keyword evidence="6" id="KW-1185">Reference proteome</keyword>
<dbReference type="InterPro" id="IPR005123">
    <property type="entry name" value="Oxoglu/Fe-dep_dioxygenase_dom"/>
</dbReference>
<gene>
    <name evidence="5" type="ORF">FH972_002275</name>
</gene>
<proteinExistence type="predicted"/>
<dbReference type="GO" id="GO:0046872">
    <property type="term" value="F:metal ion binding"/>
    <property type="evidence" value="ECO:0007669"/>
    <property type="project" value="UniProtKB-KW"/>
</dbReference>
<organism evidence="5 6">
    <name type="scientific">Carpinus fangiana</name>
    <dbReference type="NCBI Taxonomy" id="176857"/>
    <lineage>
        <taxon>Eukaryota</taxon>
        <taxon>Viridiplantae</taxon>
        <taxon>Streptophyta</taxon>
        <taxon>Embryophyta</taxon>
        <taxon>Tracheophyta</taxon>
        <taxon>Spermatophyta</taxon>
        <taxon>Magnoliopsida</taxon>
        <taxon>eudicotyledons</taxon>
        <taxon>Gunneridae</taxon>
        <taxon>Pentapetalae</taxon>
        <taxon>rosids</taxon>
        <taxon>fabids</taxon>
        <taxon>Fagales</taxon>
        <taxon>Betulaceae</taxon>
        <taxon>Carpinus</taxon>
    </lineage>
</organism>
<accession>A0A5N6QHN6</accession>
<keyword evidence="3" id="KW-0408">Iron</keyword>
<dbReference type="PANTHER" id="PTHR47991">
    <property type="entry name" value="OXOGLUTARATE/IRON-DEPENDENT DIOXYGENASE"/>
    <property type="match status" value="1"/>
</dbReference>
<evidence type="ECO:0000259" key="4">
    <source>
        <dbReference type="PROSITE" id="PS51471"/>
    </source>
</evidence>
<reference evidence="5 6" key="1">
    <citation type="submission" date="2019-06" db="EMBL/GenBank/DDBJ databases">
        <title>A chromosomal-level reference genome of Carpinus fangiana (Coryloideae, Betulaceae).</title>
        <authorList>
            <person name="Yang X."/>
            <person name="Wang Z."/>
            <person name="Zhang L."/>
            <person name="Hao G."/>
            <person name="Liu J."/>
            <person name="Yang Y."/>
        </authorList>
    </citation>
    <scope>NUCLEOTIDE SEQUENCE [LARGE SCALE GENOMIC DNA]</scope>
    <source>
        <strain evidence="5">Cfa_2016G</strain>
        <tissue evidence="5">Leaf</tissue>
    </source>
</reference>
<name>A0A5N6QHN6_9ROSI</name>
<evidence type="ECO:0000256" key="2">
    <source>
        <dbReference type="ARBA" id="ARBA00022896"/>
    </source>
</evidence>
<evidence type="ECO:0000313" key="6">
    <source>
        <dbReference type="Proteomes" id="UP000327013"/>
    </source>
</evidence>
<dbReference type="Proteomes" id="UP000327013">
    <property type="component" value="Chromosome 1"/>
</dbReference>
<evidence type="ECO:0000256" key="1">
    <source>
        <dbReference type="ARBA" id="ARBA00022723"/>
    </source>
</evidence>
<dbReference type="InterPro" id="IPR044861">
    <property type="entry name" value="IPNS-like_FE2OG_OXY"/>
</dbReference>
<keyword evidence="2" id="KW-0847">Vitamin C</keyword>
<evidence type="ECO:0000313" key="5">
    <source>
        <dbReference type="EMBL" id="KAE7997660.1"/>
    </source>
</evidence>
<evidence type="ECO:0000256" key="3">
    <source>
        <dbReference type="ARBA" id="ARBA00023004"/>
    </source>
</evidence>
<feature type="domain" description="Fe2OG dioxygenase" evidence="4">
    <location>
        <begin position="28"/>
        <end position="128"/>
    </location>
</feature>
<dbReference type="InterPro" id="IPR050295">
    <property type="entry name" value="Plant_2OG-oxidoreductases"/>
</dbReference>
<dbReference type="InterPro" id="IPR027443">
    <property type="entry name" value="IPNS-like_sf"/>
</dbReference>
<sequence length="175" mass="19941">MMEILFKAMAKSPDLEESSFLSQFGDQPIMQVRFNFYPPCSRPNMVLGVKAHSDRLGVTVLLQDDVVEGLQILKDDRWIKVPIIPHALVVNLGDQMQIMSNGIFKSPMHRVLTNTSKLRISVAMFNELEQDKEIGPVNQLIDDKRPRLYKNDKNFAGFNYECFQKGKIAIEGAKI</sequence>
<keyword evidence="1" id="KW-0479">Metal-binding</keyword>
<dbReference type="GO" id="GO:0031418">
    <property type="term" value="F:L-ascorbic acid binding"/>
    <property type="evidence" value="ECO:0007669"/>
    <property type="project" value="UniProtKB-KW"/>
</dbReference>
<dbReference type="OrthoDB" id="288590at2759"/>
<protein>
    <recommendedName>
        <fullName evidence="4">Fe2OG dioxygenase domain-containing protein</fullName>
    </recommendedName>
</protein>
<dbReference type="AlphaFoldDB" id="A0A5N6QHN6"/>
<dbReference type="SUPFAM" id="SSF51197">
    <property type="entry name" value="Clavaminate synthase-like"/>
    <property type="match status" value="1"/>
</dbReference>
<dbReference type="Pfam" id="PF03171">
    <property type="entry name" value="2OG-FeII_Oxy"/>
    <property type="match status" value="1"/>
</dbReference>
<dbReference type="PROSITE" id="PS51471">
    <property type="entry name" value="FE2OG_OXY"/>
    <property type="match status" value="1"/>
</dbReference>
<dbReference type="Gene3D" id="2.60.120.330">
    <property type="entry name" value="B-lactam Antibiotic, Isopenicillin N Synthase, Chain"/>
    <property type="match status" value="1"/>
</dbReference>
<dbReference type="EMBL" id="CM017321">
    <property type="protein sequence ID" value="KAE7997660.1"/>
    <property type="molecule type" value="Genomic_DNA"/>
</dbReference>